<sequence>GKPLVYLDNAATTQKPQAVIDALVHFYEHQNANIHRAIHTLGEEATAAYEETRAKACRFINAPRPENIVFTRSATEALNLVASAWGRANVKEGDEIVLTQMEHHSNMVPWQRLAQEVGATVKYIGVTDGGTLDLDGLDDIITEKTKLVGVTQVSNAFGTINPLGKIIAAAHRRGALALVDAAQSVPHMPV</sequence>
<protein>
    <recommendedName>
        <fullName evidence="2">Aminotransferase class V domain-containing protein</fullName>
    </recommendedName>
</protein>
<dbReference type="InterPro" id="IPR000192">
    <property type="entry name" value="Aminotrans_V_dom"/>
</dbReference>
<dbReference type="AlphaFoldDB" id="X0Y4J2"/>
<evidence type="ECO:0000313" key="3">
    <source>
        <dbReference type="EMBL" id="GAG50859.1"/>
    </source>
</evidence>
<dbReference type="InterPro" id="IPR015421">
    <property type="entry name" value="PyrdxlP-dep_Trfase_major"/>
</dbReference>
<dbReference type="EMBL" id="BARS01056007">
    <property type="protein sequence ID" value="GAG50859.1"/>
    <property type="molecule type" value="Genomic_DNA"/>
</dbReference>
<proteinExistence type="predicted"/>
<dbReference type="PANTHER" id="PTHR43586">
    <property type="entry name" value="CYSTEINE DESULFURASE"/>
    <property type="match status" value="1"/>
</dbReference>
<reference evidence="3" key="1">
    <citation type="journal article" date="2014" name="Front. Microbiol.">
        <title>High frequency of phylogenetically diverse reductive dehalogenase-homologous genes in deep subseafloor sedimentary metagenomes.</title>
        <authorList>
            <person name="Kawai M."/>
            <person name="Futagami T."/>
            <person name="Toyoda A."/>
            <person name="Takaki Y."/>
            <person name="Nishi S."/>
            <person name="Hori S."/>
            <person name="Arai W."/>
            <person name="Tsubouchi T."/>
            <person name="Morono Y."/>
            <person name="Uchiyama I."/>
            <person name="Ito T."/>
            <person name="Fujiyama A."/>
            <person name="Inagaki F."/>
            <person name="Takami H."/>
        </authorList>
    </citation>
    <scope>NUCLEOTIDE SEQUENCE</scope>
    <source>
        <strain evidence="3">Expedition CK06-06</strain>
    </source>
</reference>
<accession>X0Y4J2</accession>
<feature type="non-terminal residue" evidence="3">
    <location>
        <position position="1"/>
    </location>
</feature>
<gene>
    <name evidence="3" type="ORF">S01H1_82592</name>
</gene>
<dbReference type="SUPFAM" id="SSF53383">
    <property type="entry name" value="PLP-dependent transferases"/>
    <property type="match status" value="1"/>
</dbReference>
<feature type="non-terminal residue" evidence="3">
    <location>
        <position position="190"/>
    </location>
</feature>
<name>X0Y4J2_9ZZZZ</name>
<feature type="domain" description="Aminotransferase class V" evidence="2">
    <location>
        <begin position="5"/>
        <end position="190"/>
    </location>
</feature>
<dbReference type="Gene3D" id="3.40.640.10">
    <property type="entry name" value="Type I PLP-dependent aspartate aminotransferase-like (Major domain)"/>
    <property type="match status" value="1"/>
</dbReference>
<organism evidence="3">
    <name type="scientific">marine sediment metagenome</name>
    <dbReference type="NCBI Taxonomy" id="412755"/>
    <lineage>
        <taxon>unclassified sequences</taxon>
        <taxon>metagenomes</taxon>
        <taxon>ecological metagenomes</taxon>
    </lineage>
</organism>
<comment type="caution">
    <text evidence="3">The sequence shown here is derived from an EMBL/GenBank/DDBJ whole genome shotgun (WGS) entry which is preliminary data.</text>
</comment>
<evidence type="ECO:0000256" key="1">
    <source>
        <dbReference type="ARBA" id="ARBA00022898"/>
    </source>
</evidence>
<dbReference type="Pfam" id="PF00266">
    <property type="entry name" value="Aminotran_5"/>
    <property type="match status" value="1"/>
</dbReference>
<evidence type="ECO:0000259" key="2">
    <source>
        <dbReference type="Pfam" id="PF00266"/>
    </source>
</evidence>
<dbReference type="InterPro" id="IPR015424">
    <property type="entry name" value="PyrdxlP-dep_Trfase"/>
</dbReference>
<keyword evidence="1" id="KW-0663">Pyridoxal phosphate</keyword>
<dbReference type="PANTHER" id="PTHR43586:SF8">
    <property type="entry name" value="CYSTEINE DESULFURASE 1, CHLOROPLASTIC"/>
    <property type="match status" value="1"/>
</dbReference>